<dbReference type="Pfam" id="PF01557">
    <property type="entry name" value="FAA_hydrolase"/>
    <property type="match status" value="1"/>
</dbReference>
<reference evidence="4" key="1">
    <citation type="submission" date="2006-06" db="EMBL/GenBank/DDBJ databases">
        <title>Complete sequence of chromosome of Chelativorans sp. BNC1.</title>
        <authorList>
            <consortium name="US DOE Joint Genome Institute"/>
            <person name="Copeland A."/>
            <person name="Lucas S."/>
            <person name="Lapidus A."/>
            <person name="Barry K."/>
            <person name="Detter J.C."/>
            <person name="Glavina del Rio T."/>
            <person name="Hammon N."/>
            <person name="Israni S."/>
            <person name="Dalin E."/>
            <person name="Tice H."/>
            <person name="Pitluck S."/>
            <person name="Chertkov O."/>
            <person name="Brettin T."/>
            <person name="Bruce D."/>
            <person name="Han C."/>
            <person name="Tapia R."/>
            <person name="Gilna P."/>
            <person name="Schmutz J."/>
            <person name="Larimer F."/>
            <person name="Land M."/>
            <person name="Hauser L."/>
            <person name="Kyrpides N."/>
            <person name="Mikhailova N."/>
            <person name="Richardson P."/>
        </authorList>
    </citation>
    <scope>NUCLEOTIDE SEQUENCE</scope>
    <source>
        <strain evidence="4">BNC1</strain>
    </source>
</reference>
<dbReference type="InterPro" id="IPR011234">
    <property type="entry name" value="Fumarylacetoacetase-like_C"/>
</dbReference>
<comment type="similarity">
    <text evidence="1">Belongs to the FAH family.</text>
</comment>
<keyword evidence="4" id="KW-0378">Hydrolase</keyword>
<name>Q11EA1_CHESB</name>
<sequence>MKLALFTHGGVRRIGLVERGEVVDLLSGNPRLPNDMVAILEGGAETLEAVRLAAGRANRLALNEVQLNAPITRPRKFLGLGLSFKSSADEFRAKGVAIPEHQVWFNKQVTAINGPYDPVHMPRVSSELDYEGELALVIGKRIRHARTSDAEKIIAGFLVCNDFSVRDWQRRSPTATLGKSFDTHGPIGPWLTTFDEVDPSSLRIRTWVDGELRQDGNTDDLLYTFGEMIAELSTAFTLEPGDILATGSPTGAGQYMRPPTYLKTGQTVRVEIEGLGHIENMIVDEPG</sequence>
<dbReference type="KEGG" id="mes:Meso_2901"/>
<evidence type="ECO:0000256" key="2">
    <source>
        <dbReference type="ARBA" id="ARBA00022723"/>
    </source>
</evidence>
<dbReference type="STRING" id="266779.Meso_2901"/>
<keyword evidence="2" id="KW-0479">Metal-binding</keyword>
<dbReference type="OrthoDB" id="5197601at2"/>
<evidence type="ECO:0000259" key="3">
    <source>
        <dbReference type="Pfam" id="PF01557"/>
    </source>
</evidence>
<dbReference type="GO" id="GO:0046872">
    <property type="term" value="F:metal ion binding"/>
    <property type="evidence" value="ECO:0007669"/>
    <property type="project" value="UniProtKB-KW"/>
</dbReference>
<dbReference type="Gene3D" id="3.90.850.10">
    <property type="entry name" value="Fumarylacetoacetase-like, C-terminal domain"/>
    <property type="match status" value="1"/>
</dbReference>
<dbReference type="eggNOG" id="COG0179">
    <property type="taxonomic scope" value="Bacteria"/>
</dbReference>
<accession>Q11EA1</accession>
<proteinExistence type="inferred from homology"/>
<feature type="domain" description="Fumarylacetoacetase-like C-terminal" evidence="3">
    <location>
        <begin position="78"/>
        <end position="282"/>
    </location>
</feature>
<gene>
    <name evidence="4" type="ordered locus">Meso_2901</name>
</gene>
<dbReference type="PANTHER" id="PTHR42796">
    <property type="entry name" value="FUMARYLACETOACETATE HYDROLASE DOMAIN-CONTAINING PROTEIN 2A-RELATED"/>
    <property type="match status" value="1"/>
</dbReference>
<dbReference type="AlphaFoldDB" id="Q11EA1"/>
<dbReference type="HOGENOM" id="CLU_028458_3_3_5"/>
<organism evidence="4">
    <name type="scientific">Chelativorans sp. (strain BNC1)</name>
    <dbReference type="NCBI Taxonomy" id="266779"/>
    <lineage>
        <taxon>Bacteria</taxon>
        <taxon>Pseudomonadati</taxon>
        <taxon>Pseudomonadota</taxon>
        <taxon>Alphaproteobacteria</taxon>
        <taxon>Hyphomicrobiales</taxon>
        <taxon>Phyllobacteriaceae</taxon>
        <taxon>Chelativorans</taxon>
    </lineage>
</organism>
<dbReference type="InterPro" id="IPR051121">
    <property type="entry name" value="FAH"/>
</dbReference>
<dbReference type="GO" id="GO:0044281">
    <property type="term" value="P:small molecule metabolic process"/>
    <property type="evidence" value="ECO:0007669"/>
    <property type="project" value="UniProtKB-ARBA"/>
</dbReference>
<dbReference type="EMBL" id="CP000390">
    <property type="protein sequence ID" value="ABG64274.1"/>
    <property type="molecule type" value="Genomic_DNA"/>
</dbReference>
<protein>
    <submittedName>
        <fullName evidence="4">Fumarylacetoacetate (FAA) hydrolase</fullName>
    </submittedName>
</protein>
<dbReference type="PANTHER" id="PTHR42796:SF4">
    <property type="entry name" value="FUMARYLACETOACETATE HYDROLASE DOMAIN-CONTAINING PROTEIN 2A"/>
    <property type="match status" value="1"/>
</dbReference>
<evidence type="ECO:0000256" key="1">
    <source>
        <dbReference type="ARBA" id="ARBA00010211"/>
    </source>
</evidence>
<dbReference type="GO" id="GO:0016787">
    <property type="term" value="F:hydrolase activity"/>
    <property type="evidence" value="ECO:0007669"/>
    <property type="project" value="UniProtKB-KW"/>
</dbReference>
<dbReference type="SUPFAM" id="SSF56529">
    <property type="entry name" value="FAH"/>
    <property type="match status" value="1"/>
</dbReference>
<dbReference type="InterPro" id="IPR036663">
    <property type="entry name" value="Fumarylacetoacetase_C_sf"/>
</dbReference>
<evidence type="ECO:0000313" key="4">
    <source>
        <dbReference type="EMBL" id="ABG64274.1"/>
    </source>
</evidence>